<dbReference type="Pfam" id="PF21537">
    <property type="entry name" value="DUF1980_C"/>
    <property type="match status" value="1"/>
</dbReference>
<dbReference type="AlphaFoldDB" id="A0A2S5G9G4"/>
<dbReference type="InterPro" id="IPR015402">
    <property type="entry name" value="DUF1980"/>
</dbReference>
<evidence type="ECO:0000313" key="5">
    <source>
        <dbReference type="Proteomes" id="UP000239047"/>
    </source>
</evidence>
<evidence type="ECO:0000259" key="3">
    <source>
        <dbReference type="Pfam" id="PF21537"/>
    </source>
</evidence>
<dbReference type="Pfam" id="PF09323">
    <property type="entry name" value="DUF1980"/>
    <property type="match status" value="1"/>
</dbReference>
<dbReference type="PANTHER" id="PTHR40047:SF1">
    <property type="entry name" value="UPF0703 PROTEIN YCGQ"/>
    <property type="match status" value="1"/>
</dbReference>
<keyword evidence="1" id="KW-0472">Membrane</keyword>
<dbReference type="PANTHER" id="PTHR40047">
    <property type="entry name" value="UPF0703 PROTEIN YCGQ"/>
    <property type="match status" value="1"/>
</dbReference>
<organism evidence="4 5">
    <name type="scientific">Jeotgalibacillus proteolyticus</name>
    <dbReference type="NCBI Taxonomy" id="2082395"/>
    <lineage>
        <taxon>Bacteria</taxon>
        <taxon>Bacillati</taxon>
        <taxon>Bacillota</taxon>
        <taxon>Bacilli</taxon>
        <taxon>Bacillales</taxon>
        <taxon>Caryophanaceae</taxon>
        <taxon>Jeotgalibacillus</taxon>
    </lineage>
</organism>
<proteinExistence type="predicted"/>
<keyword evidence="1" id="KW-1133">Transmembrane helix</keyword>
<dbReference type="EMBL" id="PREZ01000005">
    <property type="protein sequence ID" value="PPA69563.1"/>
    <property type="molecule type" value="Genomic_DNA"/>
</dbReference>
<dbReference type="NCBIfam" id="TIGR03943">
    <property type="entry name" value="TIGR03943 family putative permease subunit"/>
    <property type="match status" value="1"/>
</dbReference>
<name>A0A2S5G9G4_9BACL</name>
<sequence length="294" mass="33542">MKFQLTQFLKLILLGAFSSFFFKLHLTGEIAKFINPKYILMSQLAGFLFILLFIIQLGRVWEINAQHHCSAGCNGDHDHSHSRFKKVFGYSVIILPLLTGYGIEPATLNSSIAGNKGLLLPQNEGMSQARQDAFNEVVSDREPLDENEPIPNNNYLSDSEYDRKMELLKEEQIEMSEDVFAVYIEEIQTNPQMYNGKKIKIKGFVYKENGLNSNQFIISRFLINHCVADARVVGMVSEYKDAALYTQDTWVELQGTIRTEEYNGVEIPVIQVEEVETISEPDDPYIFPILVKIV</sequence>
<protein>
    <submittedName>
        <fullName evidence="4">TIGR03943 family protein</fullName>
    </submittedName>
</protein>
<comment type="caution">
    <text evidence="4">The sequence shown here is derived from an EMBL/GenBank/DDBJ whole genome shotgun (WGS) entry which is preliminary data.</text>
</comment>
<reference evidence="4 5" key="1">
    <citation type="submission" date="2018-02" db="EMBL/GenBank/DDBJ databases">
        <title>Jeotgalibacillus proteolyticum sp. nov. a protease producing bacterium isolated from ocean sediments of Laizhou Bay.</title>
        <authorList>
            <person name="Li Y."/>
        </authorList>
    </citation>
    <scope>NUCLEOTIDE SEQUENCE [LARGE SCALE GENOMIC DNA]</scope>
    <source>
        <strain evidence="4 5">22-7</strain>
    </source>
</reference>
<accession>A0A2S5G9G4</accession>
<dbReference type="Proteomes" id="UP000239047">
    <property type="component" value="Unassembled WGS sequence"/>
</dbReference>
<dbReference type="InterPro" id="IPR052955">
    <property type="entry name" value="UPF0703_membrane_permease"/>
</dbReference>
<evidence type="ECO:0000259" key="2">
    <source>
        <dbReference type="Pfam" id="PF09323"/>
    </source>
</evidence>
<evidence type="ECO:0000256" key="1">
    <source>
        <dbReference type="SAM" id="Phobius"/>
    </source>
</evidence>
<gene>
    <name evidence="4" type="ORF">C4B60_13525</name>
</gene>
<feature type="domain" description="DUF1980" evidence="2">
    <location>
        <begin position="10"/>
        <end position="118"/>
    </location>
</feature>
<feature type="domain" description="DUF1980" evidence="3">
    <location>
        <begin position="162"/>
        <end position="288"/>
    </location>
</feature>
<evidence type="ECO:0000313" key="4">
    <source>
        <dbReference type="EMBL" id="PPA69563.1"/>
    </source>
</evidence>
<dbReference type="OrthoDB" id="9770408at2"/>
<keyword evidence="1" id="KW-0812">Transmembrane</keyword>
<dbReference type="RefSeq" id="WP_104058556.1">
    <property type="nucleotide sequence ID" value="NZ_PREZ01000005.1"/>
</dbReference>
<dbReference type="InterPro" id="IPR048447">
    <property type="entry name" value="DUF1980_C"/>
</dbReference>
<feature type="transmembrane region" description="Helical" evidence="1">
    <location>
        <begin position="87"/>
        <end position="103"/>
    </location>
</feature>
<dbReference type="InterPro" id="IPR048493">
    <property type="entry name" value="DUF1980_N"/>
</dbReference>
<feature type="transmembrane region" description="Helical" evidence="1">
    <location>
        <begin position="7"/>
        <end position="26"/>
    </location>
</feature>
<feature type="transmembrane region" description="Helical" evidence="1">
    <location>
        <begin position="38"/>
        <end position="58"/>
    </location>
</feature>
<keyword evidence="5" id="KW-1185">Reference proteome</keyword>